<dbReference type="InterPro" id="IPR035974">
    <property type="entry name" value="Rap/Ran-GAP_sf"/>
</dbReference>
<feature type="domain" description="Rap-GAP" evidence="3">
    <location>
        <begin position="1285"/>
        <end position="1514"/>
    </location>
</feature>
<evidence type="ECO:0000313" key="5">
    <source>
        <dbReference type="Proteomes" id="UP000237438"/>
    </source>
</evidence>
<reference evidence="4 5" key="1">
    <citation type="submission" date="2017-10" db="EMBL/GenBank/DDBJ databases">
        <title>Development of genomic resources for the powdery mildew, Erysiphe pulchra.</title>
        <authorList>
            <person name="Wadl P.A."/>
            <person name="Mack B.M."/>
            <person name="Moore G."/>
            <person name="Beltz S.B."/>
        </authorList>
    </citation>
    <scope>NUCLEOTIDE SEQUENCE [LARGE SCALE GENOMIC DNA]</scope>
    <source>
        <strain evidence="4">Cflorida</strain>
    </source>
</reference>
<sequence>MSPNARDATSESRYSNGLVNVLKSLTGIRPLRNQSSRSQLHAHQTDVKASDLRNKNDQDPSNYKLLFEQLKSENPLADRIAAADSLRLSIQKFPVNGLSCILTRAKDLIEPTNPRKARTAGFQLLIACVQNASLSDPERLTYFRILTAQRKNEDFHWKLSAIIELTKNGRDLTGFHYEILPVLSLWLRQTWIITSSYRKDECGVASLSQESDLALLFDLIVDIIKFNFNISNEQNIGDLIEVVLSIVTRTQSPVDIRYCINVFNAIVTYGDVPGNKLERCVRVLCSVYHNSTVEVKQQVWKSISNIYISHNSENAIRIIFKLLHEPPLGTKQGIYEVRGALLVLEKLFVKNGKGGYPLVPFTVLIKSLEKISILDNIVIKNDILRLILSLLSSEGKQILMNVMEEEWNGMFDVVTKCACQILESPRCWTKRHTSEPKCSACKNYEYHLVSLTGNLQKLITCIESLLVQHSNNTDFFQWVDCVKFLVSFNQHLPETCARLVIDIYIQYRFCYPSDLDWKENLTLLLRSFFYNRKNSTQTRLHALRAGSDVFHVLEAVNENVNSEITHIFVDIILEDVRDEEDKLVLQEVMSLIISIACATFDNEYFYHIIDTIHKRILIDQSRFHILHSSSKKKISSIRIPELPGDLNTLNQSTSNVITVALIHMFILCMDKSVKKAQRLFREILWILRSDECEVDARVSALRFLCRLRADWANRIFLISFTESDGLAALLYRTPDSLLRKQAGDNIAHRHLSRVDDIIPLSSITRSASIGKGHKLTKQVKRNSCGNPRTGHNINQIWMEPDHDNFSHLTLTNTISILVSFSVLENKQKNNFKDLNIKKSKENLIEEKSSNQNGSVEDQSSILDIAQYIQIVTSLIQKECDWEIYSYIIVHLHSQLMNQALFLAAIPQIKTLREVLCDQIKGNKIQDPPILSGLRKSDILTCLFQILNVVMSYHRHFSKNEEDEIVRIFLHGVGEKTSKCCVHALSICCHELPGSTSKMLVTILTKFSQIITQSHVAIHILEFLACLARLPKLYVNFREEEYRIVFAICFRYLQYVRDQKNKEVLVRHSTVSGKGVVDTLRGSSDTIFVESNPYPTTSDDLPEYVYALAHHVIIFWFLSLKLADRPAQVRWIIKNLISTDLNGVETIDEQAQVTIDFMQRVTYADVDQSGPDPSFQKDVFGEINRKRWVIGDSLLTVEQATRKDWAQITIHQPSGTSSYLIQEKIRHPPPHQTQNSTDAMKDTRHSDENIKLPSHLLLQLCASIPISGESMRPIPLLDCKSIDRAVSNLNRTFTVDGHKVGVIYIGENQTKEAEILSNIQGSSDYTKFLFGLGTLTKLRGANFNTQGLDRQADSDGEYTFCWRDRVTEIVFHVTTQMPTDLDNDPQCSNKKKHIGNDFVNIIFNNSGLPFNFNTFPSAFNFVNIVITPESQSTFVARRLKPDVDDALYKVQVMSKPGFPEISPAAETKVMSLLTLPDFIRLLSLNASVFSLVWAHRAGGEHFSPWRSRLREIRKIREASGHKSSSTSPPNTSHVNSTDTRNVRDSINSLRRSSINFFSQTNDPVSQRSSESTSESEMNPISSKDVLLESLDFSKWA</sequence>
<organism evidence="4 5">
    <name type="scientific">Erysiphe pulchra</name>
    <dbReference type="NCBI Taxonomy" id="225359"/>
    <lineage>
        <taxon>Eukaryota</taxon>
        <taxon>Fungi</taxon>
        <taxon>Dikarya</taxon>
        <taxon>Ascomycota</taxon>
        <taxon>Pezizomycotina</taxon>
        <taxon>Leotiomycetes</taxon>
        <taxon>Erysiphales</taxon>
        <taxon>Erysiphaceae</taxon>
        <taxon>Erysiphe</taxon>
    </lineage>
</organism>
<proteinExistence type="predicted"/>
<dbReference type="InterPro" id="IPR018515">
    <property type="entry name" value="Tuberin-type_domain"/>
</dbReference>
<protein>
    <recommendedName>
        <fullName evidence="3">Rap-GAP domain-containing protein</fullName>
    </recommendedName>
</protein>
<dbReference type="GO" id="GO:0005096">
    <property type="term" value="F:GTPase activator activity"/>
    <property type="evidence" value="ECO:0007669"/>
    <property type="project" value="UniProtKB-KW"/>
</dbReference>
<dbReference type="Gene3D" id="3.40.50.11210">
    <property type="entry name" value="Rap/Ran-GAP"/>
    <property type="match status" value="1"/>
</dbReference>
<evidence type="ECO:0000313" key="4">
    <source>
        <dbReference type="EMBL" id="POS86382.1"/>
    </source>
</evidence>
<dbReference type="Pfam" id="PF03542">
    <property type="entry name" value="Tuberin"/>
    <property type="match status" value="1"/>
</dbReference>
<feature type="region of interest" description="Disordered" evidence="2">
    <location>
        <begin position="1516"/>
        <end position="1540"/>
    </location>
</feature>
<dbReference type="PANTHER" id="PTHR10063:SF0">
    <property type="entry name" value="TUBERIN"/>
    <property type="match status" value="1"/>
</dbReference>
<dbReference type="GO" id="GO:0051056">
    <property type="term" value="P:regulation of small GTPase mediated signal transduction"/>
    <property type="evidence" value="ECO:0007669"/>
    <property type="project" value="InterPro"/>
</dbReference>
<evidence type="ECO:0000259" key="3">
    <source>
        <dbReference type="PROSITE" id="PS50085"/>
    </source>
</evidence>
<dbReference type="STRING" id="225359.A0A2S4PWM0"/>
<dbReference type="PANTHER" id="PTHR10063">
    <property type="entry name" value="TUBERIN"/>
    <property type="match status" value="1"/>
</dbReference>
<dbReference type="InterPro" id="IPR027107">
    <property type="entry name" value="Tuberin/Ral-act_asu"/>
</dbReference>
<feature type="region of interest" description="Disordered" evidence="2">
    <location>
        <begin position="1558"/>
        <end position="1581"/>
    </location>
</feature>
<accession>A0A2S4PWM0</accession>
<dbReference type="GO" id="GO:0033596">
    <property type="term" value="C:TSC1-TSC2 complex"/>
    <property type="evidence" value="ECO:0007669"/>
    <property type="project" value="TreeGrafter"/>
</dbReference>
<evidence type="ECO:0000256" key="2">
    <source>
        <dbReference type="SAM" id="MobiDB-lite"/>
    </source>
</evidence>
<dbReference type="GO" id="GO:0032007">
    <property type="term" value="P:negative regulation of TOR signaling"/>
    <property type="evidence" value="ECO:0007669"/>
    <property type="project" value="TreeGrafter"/>
</dbReference>
<gene>
    <name evidence="4" type="ORF">EPUL_002681</name>
</gene>
<dbReference type="Pfam" id="PF11864">
    <property type="entry name" value="DUF3384"/>
    <property type="match status" value="1"/>
</dbReference>
<dbReference type="SUPFAM" id="SSF111347">
    <property type="entry name" value="Rap/Ran-GAP"/>
    <property type="match status" value="1"/>
</dbReference>
<comment type="caution">
    <text evidence="4">The sequence shown here is derived from an EMBL/GenBank/DDBJ whole genome shotgun (WGS) entry which is preliminary data.</text>
</comment>
<dbReference type="SUPFAM" id="SSF48371">
    <property type="entry name" value="ARM repeat"/>
    <property type="match status" value="2"/>
</dbReference>
<feature type="compositionally biased region" description="Polar residues" evidence="2">
    <location>
        <begin position="1520"/>
        <end position="1540"/>
    </location>
</feature>
<keyword evidence="1" id="KW-0343">GTPase activation</keyword>
<dbReference type="EMBL" id="PEDP01000343">
    <property type="protein sequence ID" value="POS86382.1"/>
    <property type="molecule type" value="Genomic_DNA"/>
</dbReference>
<feature type="region of interest" description="Disordered" evidence="2">
    <location>
        <begin position="32"/>
        <end position="58"/>
    </location>
</feature>
<feature type="compositionally biased region" description="Polar residues" evidence="2">
    <location>
        <begin position="32"/>
        <end position="42"/>
    </location>
</feature>
<dbReference type="GO" id="GO:0005634">
    <property type="term" value="C:nucleus"/>
    <property type="evidence" value="ECO:0007669"/>
    <property type="project" value="InterPro"/>
</dbReference>
<dbReference type="InterPro" id="IPR016024">
    <property type="entry name" value="ARM-type_fold"/>
</dbReference>
<dbReference type="Proteomes" id="UP000237438">
    <property type="component" value="Unassembled WGS sequence"/>
</dbReference>
<dbReference type="OrthoDB" id="19311at2759"/>
<name>A0A2S4PWM0_9PEZI</name>
<dbReference type="PROSITE" id="PS50085">
    <property type="entry name" value="RAPGAP"/>
    <property type="match status" value="1"/>
</dbReference>
<dbReference type="Pfam" id="PF02145">
    <property type="entry name" value="Rap_GAP"/>
    <property type="match status" value="1"/>
</dbReference>
<feature type="compositionally biased region" description="Basic and acidic residues" evidence="2">
    <location>
        <begin position="43"/>
        <end position="58"/>
    </location>
</feature>
<dbReference type="InterPro" id="IPR024584">
    <property type="entry name" value="Tuberin_N"/>
</dbReference>
<evidence type="ECO:0000256" key="1">
    <source>
        <dbReference type="ARBA" id="ARBA00022468"/>
    </source>
</evidence>
<dbReference type="InterPro" id="IPR000331">
    <property type="entry name" value="Rap/Ran_GAP_dom"/>
</dbReference>
<keyword evidence="5" id="KW-1185">Reference proteome</keyword>
<dbReference type="FunFam" id="3.40.50.11210:FF:000007">
    <property type="entry name" value="Tuberous sclerosis 2"/>
    <property type="match status" value="1"/>
</dbReference>